<dbReference type="SUPFAM" id="SSF53335">
    <property type="entry name" value="S-adenosyl-L-methionine-dependent methyltransferases"/>
    <property type="match status" value="1"/>
</dbReference>
<dbReference type="GO" id="GO:0008168">
    <property type="term" value="F:methyltransferase activity"/>
    <property type="evidence" value="ECO:0007669"/>
    <property type="project" value="UniProtKB-KW"/>
</dbReference>
<protein>
    <submittedName>
        <fullName evidence="1">SAM-dependent methyltransferase</fullName>
        <ecNumber evidence="1">2.1.1.-</ecNumber>
    </submittedName>
</protein>
<dbReference type="Pfam" id="PF04672">
    <property type="entry name" value="Methyltransf_19"/>
    <property type="match status" value="1"/>
</dbReference>
<keyword evidence="1" id="KW-0808">Transferase</keyword>
<dbReference type="EMBL" id="JBHEZX010000012">
    <property type="protein sequence ID" value="MFC1412720.1"/>
    <property type="molecule type" value="Genomic_DNA"/>
</dbReference>
<dbReference type="CDD" id="cd02440">
    <property type="entry name" value="AdoMet_MTases"/>
    <property type="match status" value="1"/>
</dbReference>
<evidence type="ECO:0000313" key="1">
    <source>
        <dbReference type="EMBL" id="MFC1412720.1"/>
    </source>
</evidence>
<accession>A0ABV6VG43</accession>
<dbReference type="PIRSF" id="PIRSF017393">
    <property type="entry name" value="MTase_SAV2177"/>
    <property type="match status" value="1"/>
</dbReference>
<keyword evidence="1" id="KW-0489">Methyltransferase</keyword>
<dbReference type="InterPro" id="IPR029063">
    <property type="entry name" value="SAM-dependent_MTases_sf"/>
</dbReference>
<dbReference type="Gene3D" id="3.40.50.150">
    <property type="entry name" value="Vaccinia Virus protein VP39"/>
    <property type="match status" value="1"/>
</dbReference>
<dbReference type="EC" id="2.1.1.-" evidence="1"/>
<sequence>MSEAAEGFRPPTDLRPDIPHPARIYDWLLGGKDNFPADREAGARIVAADPAMRVAARANRAFLQRAVRHAAAEQGVDQFLDIGTGIPAAGNTHQIAQGVNPQARVMYVDNDPIVLTHARALMAGPGHGETRVLQADLREPKRILGDPDVRALLDFDRPVALLLVAILHFIADEDDPFGIVAELMAALAPGSLLVLSHGTADFISAEVERRVTSVYERSPRNSATGRSHSTVSRFFDGLELLPPGLVTAPFWHPEEPTAPEDARLPLYAAVARKP</sequence>
<reference evidence="1 2" key="1">
    <citation type="submission" date="2024-09" db="EMBL/GenBank/DDBJ databases">
        <authorList>
            <person name="Lee S.D."/>
        </authorList>
    </citation>
    <scope>NUCLEOTIDE SEQUENCE [LARGE SCALE GENOMIC DNA]</scope>
    <source>
        <strain evidence="1 2">N1-1</strain>
    </source>
</reference>
<dbReference type="InterPro" id="IPR006764">
    <property type="entry name" value="SAM_dep_MeTrfase_SAV2177_type"/>
</dbReference>
<proteinExistence type="predicted"/>
<name>A0ABV6VG43_9ACTN</name>
<organism evidence="1 2">
    <name type="scientific">Streptacidiphilus alkalitolerans</name>
    <dbReference type="NCBI Taxonomy" id="3342712"/>
    <lineage>
        <taxon>Bacteria</taxon>
        <taxon>Bacillati</taxon>
        <taxon>Actinomycetota</taxon>
        <taxon>Actinomycetes</taxon>
        <taxon>Kitasatosporales</taxon>
        <taxon>Streptomycetaceae</taxon>
        <taxon>Streptacidiphilus</taxon>
    </lineage>
</organism>
<dbReference type="GO" id="GO:0032259">
    <property type="term" value="P:methylation"/>
    <property type="evidence" value="ECO:0007669"/>
    <property type="project" value="UniProtKB-KW"/>
</dbReference>
<dbReference type="RefSeq" id="WP_380513666.1">
    <property type="nucleotide sequence ID" value="NZ_JBHEZX010000012.1"/>
</dbReference>
<evidence type="ECO:0000313" key="2">
    <source>
        <dbReference type="Proteomes" id="UP001592582"/>
    </source>
</evidence>
<gene>
    <name evidence="1" type="ORF">ACEZDG_25970</name>
</gene>
<keyword evidence="2" id="KW-1185">Reference proteome</keyword>
<dbReference type="Proteomes" id="UP001592582">
    <property type="component" value="Unassembled WGS sequence"/>
</dbReference>
<comment type="caution">
    <text evidence="1">The sequence shown here is derived from an EMBL/GenBank/DDBJ whole genome shotgun (WGS) entry which is preliminary data.</text>
</comment>